<feature type="transmembrane region" description="Helical" evidence="7">
    <location>
        <begin position="294"/>
        <end position="312"/>
    </location>
</feature>
<feature type="transmembrane region" description="Helical" evidence="7">
    <location>
        <begin position="390"/>
        <end position="410"/>
    </location>
</feature>
<dbReference type="Gene3D" id="1.20.1720.10">
    <property type="entry name" value="Multidrug resistance protein D"/>
    <property type="match status" value="1"/>
</dbReference>
<dbReference type="SUPFAM" id="SSF103473">
    <property type="entry name" value="MFS general substrate transporter"/>
    <property type="match status" value="1"/>
</dbReference>
<feature type="transmembrane region" description="Helical" evidence="7">
    <location>
        <begin position="215"/>
        <end position="232"/>
    </location>
</feature>
<dbReference type="InterPro" id="IPR020846">
    <property type="entry name" value="MFS_dom"/>
</dbReference>
<keyword evidence="4 7" id="KW-0812">Transmembrane</keyword>
<organism evidence="9 10">
    <name type="scientific">Leucobacter iarius</name>
    <dbReference type="NCBI Taxonomy" id="333963"/>
    <lineage>
        <taxon>Bacteria</taxon>
        <taxon>Bacillati</taxon>
        <taxon>Actinomycetota</taxon>
        <taxon>Actinomycetes</taxon>
        <taxon>Micrococcales</taxon>
        <taxon>Microbacteriaceae</taxon>
        <taxon>Leucobacter</taxon>
    </lineage>
</organism>
<feature type="transmembrane region" description="Helical" evidence="7">
    <location>
        <begin position="124"/>
        <end position="145"/>
    </location>
</feature>
<keyword evidence="5 7" id="KW-1133">Transmembrane helix</keyword>
<comment type="subcellular location">
    <subcellularLocation>
        <location evidence="1">Cell membrane</location>
        <topology evidence="1">Multi-pass membrane protein</topology>
    </subcellularLocation>
</comment>
<evidence type="ECO:0000256" key="4">
    <source>
        <dbReference type="ARBA" id="ARBA00022692"/>
    </source>
</evidence>
<evidence type="ECO:0000256" key="2">
    <source>
        <dbReference type="ARBA" id="ARBA00022448"/>
    </source>
</evidence>
<evidence type="ECO:0000313" key="9">
    <source>
        <dbReference type="EMBL" id="GAA1780151.1"/>
    </source>
</evidence>
<gene>
    <name evidence="9" type="ORF">GCM10009768_06270</name>
</gene>
<protein>
    <submittedName>
        <fullName evidence="9">MFS transporter</fullName>
    </submittedName>
</protein>
<dbReference type="RefSeq" id="WP_344029181.1">
    <property type="nucleotide sequence ID" value="NZ_BAAAOB010000001.1"/>
</dbReference>
<feature type="transmembrane region" description="Helical" evidence="7">
    <location>
        <begin position="91"/>
        <end position="112"/>
    </location>
</feature>
<feature type="transmembrane region" description="Helical" evidence="7">
    <location>
        <begin position="36"/>
        <end position="54"/>
    </location>
</feature>
<reference evidence="9 10" key="1">
    <citation type="journal article" date="2019" name="Int. J. Syst. Evol. Microbiol.">
        <title>The Global Catalogue of Microorganisms (GCM) 10K type strain sequencing project: providing services to taxonomists for standard genome sequencing and annotation.</title>
        <authorList>
            <consortium name="The Broad Institute Genomics Platform"/>
            <consortium name="The Broad Institute Genome Sequencing Center for Infectious Disease"/>
            <person name="Wu L."/>
            <person name="Ma J."/>
        </authorList>
    </citation>
    <scope>NUCLEOTIDE SEQUENCE [LARGE SCALE GENOMIC DNA]</scope>
    <source>
        <strain evidence="9 10">JCM 14736</strain>
    </source>
</reference>
<feature type="transmembrane region" description="Helical" evidence="7">
    <location>
        <begin position="66"/>
        <end position="85"/>
    </location>
</feature>
<feature type="transmembrane region" description="Helical" evidence="7">
    <location>
        <begin position="343"/>
        <end position="369"/>
    </location>
</feature>
<feature type="domain" description="Major facilitator superfamily (MFS) profile" evidence="8">
    <location>
        <begin position="1"/>
        <end position="480"/>
    </location>
</feature>
<accession>A0ABN2LAD0</accession>
<comment type="caution">
    <text evidence="9">The sequence shown here is derived from an EMBL/GenBank/DDBJ whole genome shotgun (WGS) entry which is preliminary data.</text>
</comment>
<evidence type="ECO:0000259" key="8">
    <source>
        <dbReference type="PROSITE" id="PS50850"/>
    </source>
</evidence>
<dbReference type="CDD" id="cd17321">
    <property type="entry name" value="MFS_MMR_MDR_like"/>
    <property type="match status" value="1"/>
</dbReference>
<dbReference type="Proteomes" id="UP001500851">
    <property type="component" value="Unassembled WGS sequence"/>
</dbReference>
<feature type="transmembrane region" description="Helical" evidence="7">
    <location>
        <begin position="186"/>
        <end position="203"/>
    </location>
</feature>
<feature type="transmembrane region" description="Helical" evidence="7">
    <location>
        <begin position="252"/>
        <end position="274"/>
    </location>
</feature>
<proteinExistence type="predicted"/>
<keyword evidence="3" id="KW-1003">Cell membrane</keyword>
<evidence type="ECO:0000256" key="3">
    <source>
        <dbReference type="ARBA" id="ARBA00022475"/>
    </source>
</evidence>
<keyword evidence="6 7" id="KW-0472">Membrane</keyword>
<dbReference type="EMBL" id="BAAAOB010000001">
    <property type="protein sequence ID" value="GAA1780151.1"/>
    <property type="molecule type" value="Genomic_DNA"/>
</dbReference>
<dbReference type="Pfam" id="PF07690">
    <property type="entry name" value="MFS_1"/>
    <property type="match status" value="1"/>
</dbReference>
<evidence type="ECO:0000256" key="6">
    <source>
        <dbReference type="ARBA" id="ARBA00023136"/>
    </source>
</evidence>
<dbReference type="PANTHER" id="PTHR42718">
    <property type="entry name" value="MAJOR FACILITATOR SUPERFAMILY MULTIDRUG TRANSPORTER MFSC"/>
    <property type="match status" value="1"/>
</dbReference>
<dbReference type="Gene3D" id="1.20.1250.20">
    <property type="entry name" value="MFS general substrate transporter like domains"/>
    <property type="match status" value="1"/>
</dbReference>
<dbReference type="InterPro" id="IPR011701">
    <property type="entry name" value="MFS"/>
</dbReference>
<feature type="transmembrane region" description="Helical" evidence="7">
    <location>
        <begin position="151"/>
        <end position="174"/>
    </location>
</feature>
<feature type="transmembrane region" description="Helical" evidence="7">
    <location>
        <begin position="319"/>
        <end position="337"/>
    </location>
</feature>
<dbReference type="InterPro" id="IPR036259">
    <property type="entry name" value="MFS_trans_sf"/>
</dbReference>
<evidence type="ECO:0000313" key="10">
    <source>
        <dbReference type="Proteomes" id="UP001500851"/>
    </source>
</evidence>
<keyword evidence="10" id="KW-1185">Reference proteome</keyword>
<name>A0ABN2LAD0_9MICO</name>
<dbReference type="PROSITE" id="PS50850">
    <property type="entry name" value="MFS"/>
    <property type="match status" value="1"/>
</dbReference>
<keyword evidence="2" id="KW-0813">Transport</keyword>
<evidence type="ECO:0000256" key="5">
    <source>
        <dbReference type="ARBA" id="ARBA00022989"/>
    </source>
</evidence>
<dbReference type="PANTHER" id="PTHR42718:SF47">
    <property type="entry name" value="METHYL VIOLOGEN RESISTANCE PROTEIN SMVA"/>
    <property type="match status" value="1"/>
</dbReference>
<evidence type="ECO:0000256" key="7">
    <source>
        <dbReference type="SAM" id="Phobius"/>
    </source>
</evidence>
<evidence type="ECO:0000256" key="1">
    <source>
        <dbReference type="ARBA" id="ARBA00004651"/>
    </source>
</evidence>
<feature type="transmembrane region" description="Helical" evidence="7">
    <location>
        <begin position="453"/>
        <end position="473"/>
    </location>
</feature>
<sequence length="482" mass="49851">MAILVLAALVLSVDATVLYLAVPALTADLRPSADQILWMGDVYPLALAGLLIGFGALADRVGRRRMLLIGSIGFGLASLLAAFAPTPELLIAARAALGVSGAMIMPSTLSIIRDLFDDPRERTRAIAIWSAGTGGGAALGPIIGGALLQQFWWGAVFLINVPIMLLVVILGRLLLPESKNPSPGRFDLGSTLLSFAMLVPIVWAVKRFVAAGPDFAAFSVLALGILAGWWFVRRQLRSVDPMIDVGLFRSPAFAGTVIANFTAAFALAGLLFFFSQYLQLVRGMPPVVAGAAEVPATVGGLLGIALVGWLLARLGTGRAVAVALVVVALGLALVAVAEQSEHYLWLGLALAVLGFGVGVTQTVTTDAVVTMAPKRKAGAAAALSETSLELGTAFGIAVLGSVVGTCYRAFAPSPPGMSGADRATVLESPARALHLLPSDGDAAEAVRQAFTHAMQLTSLGAAALVLVVALIAWRTIPATREP</sequence>